<dbReference type="Gramene" id="TraesCLE_scaffold_030915_01G000300.1">
    <property type="protein sequence ID" value="TraesCLE_scaffold_030915_01G000300.1"/>
    <property type="gene ID" value="TraesCLE_scaffold_030915_01G000300"/>
</dbReference>
<dbReference type="Proteomes" id="UP000019116">
    <property type="component" value="Chromosome 6A"/>
</dbReference>
<dbReference type="Gramene" id="TraesWEE_scaffold_060276_01G000100.1">
    <property type="protein sequence ID" value="TraesWEE_scaffold_060276_01G000100.1"/>
    <property type="gene ID" value="TraesWEE_scaffold_060276_01G000100"/>
</dbReference>
<reference evidence="1" key="1">
    <citation type="submission" date="2018-08" db="EMBL/GenBank/DDBJ databases">
        <authorList>
            <person name="Rossello M."/>
        </authorList>
    </citation>
    <scope>NUCLEOTIDE SEQUENCE [LARGE SCALE GENOMIC DNA]</scope>
    <source>
        <strain evidence="1">cv. Chinese Spring</strain>
    </source>
</reference>
<dbReference type="Gramene" id="TraesCS6A03G0836400.1">
    <property type="protein sequence ID" value="TraesCS6A03G0836400.1.CDS"/>
    <property type="gene ID" value="TraesCS6A03G0836400"/>
</dbReference>
<protein>
    <submittedName>
        <fullName evidence="1">Uncharacterized protein</fullName>
    </submittedName>
</protein>
<dbReference type="Gramene" id="TraesRN6A0100817400.1">
    <property type="protein sequence ID" value="TraesRN6A0100817400.1"/>
    <property type="gene ID" value="TraesRN6A0100817400"/>
</dbReference>
<evidence type="ECO:0000313" key="2">
    <source>
        <dbReference type="Proteomes" id="UP000019116"/>
    </source>
</evidence>
<reference evidence="1" key="2">
    <citation type="submission" date="2018-10" db="UniProtKB">
        <authorList>
            <consortium name="EnsemblPlants"/>
        </authorList>
    </citation>
    <scope>IDENTIFICATION</scope>
</reference>
<accession>A0A3B6NUG3</accession>
<evidence type="ECO:0000313" key="1">
    <source>
        <dbReference type="EnsemblPlants" id="TraesCS6A02G324100.1"/>
    </source>
</evidence>
<dbReference type="AlphaFoldDB" id="A0A3B6NUG3"/>
<keyword evidence="2" id="KW-1185">Reference proteome</keyword>
<name>A0A3B6NUG3_WHEAT</name>
<dbReference type="EnsemblPlants" id="TraesCS6A02G324100.1">
    <property type="protein sequence ID" value="TraesCS6A02G324100.1"/>
    <property type="gene ID" value="TraesCS6A02G324100"/>
</dbReference>
<dbReference type="Gramene" id="TraesROB_scaffold_044096_01G000100.1">
    <property type="protein sequence ID" value="TraesROB_scaffold_044096_01G000100.1"/>
    <property type="gene ID" value="TraesROB_scaffold_044096_01G000100"/>
</dbReference>
<organism evidence="1">
    <name type="scientific">Triticum aestivum</name>
    <name type="common">Wheat</name>
    <dbReference type="NCBI Taxonomy" id="4565"/>
    <lineage>
        <taxon>Eukaryota</taxon>
        <taxon>Viridiplantae</taxon>
        <taxon>Streptophyta</taxon>
        <taxon>Embryophyta</taxon>
        <taxon>Tracheophyta</taxon>
        <taxon>Spermatophyta</taxon>
        <taxon>Magnoliopsida</taxon>
        <taxon>Liliopsida</taxon>
        <taxon>Poales</taxon>
        <taxon>Poaceae</taxon>
        <taxon>BOP clade</taxon>
        <taxon>Pooideae</taxon>
        <taxon>Triticodae</taxon>
        <taxon>Triticeae</taxon>
        <taxon>Triticinae</taxon>
        <taxon>Triticum</taxon>
    </lineage>
</organism>
<dbReference type="PaxDb" id="4565-Traes_6AL_0162574F8.2"/>
<dbReference type="OMA" id="CTLGIFK"/>
<sequence>MYGYLNYLSLEYDSSRTPILLEYELLHGNFKVTCTIGIFKVHASNINKILSFYLKLDLLLMFAFAIDDVNLSKYPTTFSLSLDSIYKLQKKVLECIEKLPQAGIKFCVLTVTKWIAINIGRCSLRIPRQDSDDDDEPDYLLQSEHLKKFLFYGDNVRRKAVVETCADEHVQKRMVLHGCCCVIG</sequence>
<proteinExistence type="predicted"/>
<dbReference type="Gramene" id="TraesCS6A02G324100.1">
    <property type="protein sequence ID" value="TraesCS6A02G324100.1"/>
    <property type="gene ID" value="TraesCS6A02G324100"/>
</dbReference>